<evidence type="ECO:0000313" key="1">
    <source>
        <dbReference type="EMBL" id="CAK82313.1"/>
    </source>
</evidence>
<accession>A0DGZ6</accession>
<dbReference type="KEGG" id="ptm:GSPATT00002442001"/>
<dbReference type="InParanoid" id="A0DGZ6"/>
<dbReference type="GeneID" id="5035495"/>
<organism evidence="1 2">
    <name type="scientific">Paramecium tetraurelia</name>
    <dbReference type="NCBI Taxonomy" id="5888"/>
    <lineage>
        <taxon>Eukaryota</taxon>
        <taxon>Sar</taxon>
        <taxon>Alveolata</taxon>
        <taxon>Ciliophora</taxon>
        <taxon>Intramacronucleata</taxon>
        <taxon>Oligohymenophorea</taxon>
        <taxon>Peniculida</taxon>
        <taxon>Parameciidae</taxon>
        <taxon>Paramecium</taxon>
    </lineage>
</organism>
<protein>
    <submittedName>
        <fullName evidence="1">Uncharacterized protein</fullName>
    </submittedName>
</protein>
<reference evidence="1 2" key="1">
    <citation type="journal article" date="2006" name="Nature">
        <title>Global trends of whole-genome duplications revealed by the ciliate Paramecium tetraurelia.</title>
        <authorList>
            <consortium name="Genoscope"/>
            <person name="Aury J.-M."/>
            <person name="Jaillon O."/>
            <person name="Duret L."/>
            <person name="Noel B."/>
            <person name="Jubin C."/>
            <person name="Porcel B.M."/>
            <person name="Segurens B."/>
            <person name="Daubin V."/>
            <person name="Anthouard V."/>
            <person name="Aiach N."/>
            <person name="Arnaiz O."/>
            <person name="Billaut A."/>
            <person name="Beisson J."/>
            <person name="Blanc I."/>
            <person name="Bouhouche K."/>
            <person name="Camara F."/>
            <person name="Duharcourt S."/>
            <person name="Guigo R."/>
            <person name="Gogendeau D."/>
            <person name="Katinka M."/>
            <person name="Keller A.-M."/>
            <person name="Kissmehl R."/>
            <person name="Klotz C."/>
            <person name="Koll F."/>
            <person name="Le Moue A."/>
            <person name="Lepere C."/>
            <person name="Malinsky S."/>
            <person name="Nowacki M."/>
            <person name="Nowak J.K."/>
            <person name="Plattner H."/>
            <person name="Poulain J."/>
            <person name="Ruiz F."/>
            <person name="Serrano V."/>
            <person name="Zagulski M."/>
            <person name="Dessen P."/>
            <person name="Betermier M."/>
            <person name="Weissenbach J."/>
            <person name="Scarpelli C."/>
            <person name="Schachter V."/>
            <person name="Sperling L."/>
            <person name="Meyer E."/>
            <person name="Cohen J."/>
            <person name="Wincker P."/>
        </authorList>
    </citation>
    <scope>NUCLEOTIDE SEQUENCE [LARGE SCALE GENOMIC DNA]</scope>
    <source>
        <strain evidence="1 2">Stock d4-2</strain>
    </source>
</reference>
<dbReference type="RefSeq" id="XP_001449710.1">
    <property type="nucleotide sequence ID" value="XM_001449673.1"/>
</dbReference>
<evidence type="ECO:0000313" key="2">
    <source>
        <dbReference type="Proteomes" id="UP000000600"/>
    </source>
</evidence>
<name>A0DGZ6_PARTE</name>
<dbReference type="HOGENOM" id="CLU_2019696_0_0_1"/>
<gene>
    <name evidence="1" type="ORF">GSPATT00002442001</name>
</gene>
<dbReference type="AlphaFoldDB" id="A0DGZ6"/>
<dbReference type="Proteomes" id="UP000000600">
    <property type="component" value="Unassembled WGS sequence"/>
</dbReference>
<sequence>MILFKSVENSWYMKKREMRKSKACNHQLLDEKIDLNISKRYQIQLSQQIQQLIDELDYNSNSFNQVIEKNRNLSKLGFERKVDERMKYQIEKTLFNLKLQVADQNIKYLQQQNEQYKIIDWQF</sequence>
<dbReference type="EMBL" id="CT868429">
    <property type="protein sequence ID" value="CAK82313.1"/>
    <property type="molecule type" value="Genomic_DNA"/>
</dbReference>
<keyword evidence="2" id="KW-1185">Reference proteome</keyword>
<proteinExistence type="predicted"/>